<feature type="signal peptide" evidence="1">
    <location>
        <begin position="1"/>
        <end position="18"/>
    </location>
</feature>
<evidence type="ECO:0000256" key="1">
    <source>
        <dbReference type="SAM" id="SignalP"/>
    </source>
</evidence>
<proteinExistence type="predicted"/>
<protein>
    <recommendedName>
        <fullName evidence="4">YD repeat-containing protein</fullName>
    </recommendedName>
</protein>
<gene>
    <name evidence="2" type="ORF">ELS83_19490</name>
</gene>
<feature type="chain" id="PRO_5047268994" description="YD repeat-containing protein" evidence="1">
    <location>
        <begin position="19"/>
        <end position="351"/>
    </location>
</feature>
<organism evidence="2 3">
    <name type="scientific">Marinifilum caeruleilacunae</name>
    <dbReference type="NCBI Taxonomy" id="2499076"/>
    <lineage>
        <taxon>Bacteria</taxon>
        <taxon>Pseudomonadati</taxon>
        <taxon>Bacteroidota</taxon>
        <taxon>Bacteroidia</taxon>
        <taxon>Marinilabiliales</taxon>
        <taxon>Marinifilaceae</taxon>
    </lineage>
</organism>
<reference evidence="2 3" key="1">
    <citation type="submission" date="2018-12" db="EMBL/GenBank/DDBJ databases">
        <title>Marinifilum JC070 sp. nov., a marine bacterium isolated from Yongle Blue Hole in the South China Sea.</title>
        <authorList>
            <person name="Fu T."/>
        </authorList>
    </citation>
    <scope>NUCLEOTIDE SEQUENCE [LARGE SCALE GENOMIC DNA]</scope>
    <source>
        <strain evidence="2 3">JC070</strain>
    </source>
</reference>
<evidence type="ECO:0000313" key="2">
    <source>
        <dbReference type="EMBL" id="NOU61987.1"/>
    </source>
</evidence>
<name>A0ABX1X0U5_9BACT</name>
<dbReference type="EMBL" id="RZNH01000048">
    <property type="protein sequence ID" value="NOU61987.1"/>
    <property type="molecule type" value="Genomic_DNA"/>
</dbReference>
<evidence type="ECO:0000313" key="3">
    <source>
        <dbReference type="Proteomes" id="UP000732105"/>
    </source>
</evidence>
<comment type="caution">
    <text evidence="2">The sequence shown here is derived from an EMBL/GenBank/DDBJ whole genome shotgun (WGS) entry which is preliminary data.</text>
</comment>
<keyword evidence="3" id="KW-1185">Reference proteome</keyword>
<accession>A0ABX1X0U5</accession>
<dbReference type="Proteomes" id="UP000732105">
    <property type="component" value="Unassembled WGS sequence"/>
</dbReference>
<sequence>MRTAIYILINLVPCLLFAQDYPIIDTLNYGGNVSHVKYYFQNDGDKEILLETYWFNESRKHTITYTGYDGIEIYKQTKTSYNYDINNNLTTVKYLDYISPKNDSIGKLLISEIRKAYKEDKNISNELIEKYQAMYEYINPENINWGSNKEMIPLLIFKRNRIGNDSLIEIYNEINDKEIYLDQIVFFFYDKQNRIKRKKWIDIPNSNVFKFQVFKPSDVKLEDSIKVLTNSYQEKTFKYYKDSIVMKHYVNGRFTGSEINKTNSNGTLSEFVLNSNGDTLSSYLNEWDLRKNLINRKRIKHTGYDGFGYSLDLTFGNIKKYKYDEKNRLIQIDTFEDDKHVCTERFEIVEK</sequence>
<dbReference type="RefSeq" id="WP_171597248.1">
    <property type="nucleotide sequence ID" value="NZ_RZNH01000048.1"/>
</dbReference>
<keyword evidence="1" id="KW-0732">Signal</keyword>
<evidence type="ECO:0008006" key="4">
    <source>
        <dbReference type="Google" id="ProtNLM"/>
    </source>
</evidence>